<reference evidence="4 5" key="1">
    <citation type="journal article" date="2014" name="Genome Announc.">
        <title>Complete Genome Sequence of Polychlorinated Biphenyl Degrader Comamonas testosteroni TK102 (NBRC 109938).</title>
        <authorList>
            <person name="Fukuda K."/>
            <person name="Hosoyama A."/>
            <person name="Tsuchikane K."/>
            <person name="Ohji S."/>
            <person name="Yamazoe A."/>
            <person name="Fujita N."/>
            <person name="Shintani M."/>
            <person name="Kimbara K."/>
        </authorList>
    </citation>
    <scope>NUCLEOTIDE SEQUENCE [LARGE SCALE GENOMIC DNA]</scope>
    <source>
        <strain evidence="4">TK102</strain>
    </source>
</reference>
<dbReference type="GO" id="GO:0016758">
    <property type="term" value="F:hexosyltransferase activity"/>
    <property type="evidence" value="ECO:0007669"/>
    <property type="project" value="InterPro"/>
</dbReference>
<dbReference type="PANTHER" id="PTHR21015:SF22">
    <property type="entry name" value="GLYCOSYLTRANSFERASE"/>
    <property type="match status" value="1"/>
</dbReference>
<dbReference type="RefSeq" id="WP_200879560.1">
    <property type="nucleotide sequence ID" value="NZ_CP006704.1"/>
</dbReference>
<name>A0A076PUJ7_COMTE</name>
<dbReference type="NCBIfam" id="TIGR03590">
    <property type="entry name" value="PseG"/>
    <property type="match status" value="1"/>
</dbReference>
<dbReference type="HOGENOM" id="CLU_023406_0_0_4"/>
<dbReference type="KEGG" id="ctes:O987_16655"/>
<gene>
    <name evidence="4" type="ORF">O987_16655</name>
</gene>
<dbReference type="SUPFAM" id="SSF53756">
    <property type="entry name" value="UDP-Glycosyltransferase/glycogen phosphorylase"/>
    <property type="match status" value="1"/>
</dbReference>
<feature type="domain" description="Glycosyl transferase family 28 C-terminal" evidence="3">
    <location>
        <begin position="205"/>
        <end position="324"/>
    </location>
</feature>
<feature type="active site" description="Proton acceptor" evidence="1">
    <location>
        <position position="25"/>
    </location>
</feature>
<dbReference type="InterPro" id="IPR007235">
    <property type="entry name" value="Glyco_trans_28_C"/>
</dbReference>
<sequence length="372" mass="41188">MMKFDHPRLRVAFRTDASVQIGTGHVMRCLTLADALRENGAECLFICRPHDGHLLELIRQRGHSAVPLPKLDVPLDPLPMITAHSAWLGTDWANDADQTRSALGGDTVDWLVVDHYAIEQQWEEALRPCYQRLLVIDDLADRRHSCDLLVDQNLGRLVEDYCDLVPAEATLLIGPQYAMLRPEFAQLRCVSLARRNVVEMKHLLITMGGVDKDNATEHVLQALNLCDLPKDLRVSVVMGPYSPWLEKVREQAGRMHCSTQVLVGVSDMAQLMSESDLAIGAAGGTAWERCCLGVPSVVLVLAENQLEGAKAFKAQGAAVYVEDIAEVKDYLRRLFASEDLFKLLGELSRAAGAVTDGQGIPRIIMEVLSVYE</sequence>
<evidence type="ECO:0000313" key="4">
    <source>
        <dbReference type="EMBL" id="AIJ47445.1"/>
    </source>
</evidence>
<dbReference type="InterPro" id="IPR020023">
    <property type="entry name" value="PseG"/>
</dbReference>
<organism evidence="4 5">
    <name type="scientific">Comamonas testosteroni TK102</name>
    <dbReference type="NCBI Taxonomy" id="1392005"/>
    <lineage>
        <taxon>Bacteria</taxon>
        <taxon>Pseudomonadati</taxon>
        <taxon>Pseudomonadota</taxon>
        <taxon>Betaproteobacteria</taxon>
        <taxon>Burkholderiales</taxon>
        <taxon>Comamonadaceae</taxon>
        <taxon>Comamonas</taxon>
    </lineage>
</organism>
<dbReference type="Proteomes" id="UP000028782">
    <property type="component" value="Chromosome"/>
</dbReference>
<feature type="binding site" evidence="2">
    <location>
        <position position="181"/>
    </location>
    <ligand>
        <name>substrate</name>
    </ligand>
</feature>
<evidence type="ECO:0000256" key="1">
    <source>
        <dbReference type="PIRSR" id="PIRSR620023-1"/>
    </source>
</evidence>
<evidence type="ECO:0000313" key="5">
    <source>
        <dbReference type="Proteomes" id="UP000028782"/>
    </source>
</evidence>
<dbReference type="PANTHER" id="PTHR21015">
    <property type="entry name" value="UDP-N-ACETYLGLUCOSAMINE--N-ACETYLMURAMYL-(PENTAPEPTIDE) PYROPHOSPHORYL-UNDECAPRENOL N-ACETYLGLUCOSAMINE TRANSFERASE 1"/>
    <property type="match status" value="1"/>
</dbReference>
<dbReference type="Pfam" id="PF04101">
    <property type="entry name" value="Glyco_tran_28_C"/>
    <property type="match status" value="1"/>
</dbReference>
<proteinExistence type="predicted"/>
<dbReference type="EMBL" id="CP006704">
    <property type="protein sequence ID" value="AIJ47445.1"/>
    <property type="molecule type" value="Genomic_DNA"/>
</dbReference>
<feature type="binding site" evidence="2">
    <location>
        <position position="288"/>
    </location>
    <ligand>
        <name>substrate</name>
    </ligand>
</feature>
<accession>A0A076PUJ7</accession>
<dbReference type="Gene3D" id="3.40.50.11190">
    <property type="match status" value="1"/>
</dbReference>
<evidence type="ECO:0000259" key="3">
    <source>
        <dbReference type="Pfam" id="PF04101"/>
    </source>
</evidence>
<evidence type="ECO:0000256" key="2">
    <source>
        <dbReference type="PIRSR" id="PIRSR620023-2"/>
    </source>
</evidence>
<protein>
    <recommendedName>
        <fullName evidence="3">Glycosyl transferase family 28 C-terminal domain-containing protein</fullName>
    </recommendedName>
</protein>
<dbReference type="Gene3D" id="3.40.50.2000">
    <property type="entry name" value="Glycogen Phosphorylase B"/>
    <property type="match status" value="1"/>
</dbReference>
<dbReference type="AlphaFoldDB" id="A0A076PUJ7"/>